<dbReference type="EMBL" id="FOFR01000034">
    <property type="protein sequence ID" value="SES33204.1"/>
    <property type="molecule type" value="Genomic_DNA"/>
</dbReference>
<accession>A0A1H9WH86</accession>
<name>A0A1H9WH86_9PSEU</name>
<feature type="region of interest" description="Disordered" evidence="1">
    <location>
        <begin position="38"/>
        <end position="60"/>
    </location>
</feature>
<sequence>MLKNATAKRVAVMVRDTGMGLGVAAVVALGGVGAGSGVEGPNSVPSSTAAAATAPVLTAS</sequence>
<dbReference type="Proteomes" id="UP000199352">
    <property type="component" value="Unassembled WGS sequence"/>
</dbReference>
<evidence type="ECO:0000313" key="3">
    <source>
        <dbReference type="Proteomes" id="UP000199352"/>
    </source>
</evidence>
<dbReference type="STRING" id="402600.SAMN05216188_13413"/>
<keyword evidence="3" id="KW-1185">Reference proteome</keyword>
<protein>
    <submittedName>
        <fullName evidence="2">Uncharacterized protein</fullName>
    </submittedName>
</protein>
<gene>
    <name evidence="2" type="ORF">SAMN05216188_13413</name>
</gene>
<organism evidence="2 3">
    <name type="scientific">Lentzea xinjiangensis</name>
    <dbReference type="NCBI Taxonomy" id="402600"/>
    <lineage>
        <taxon>Bacteria</taxon>
        <taxon>Bacillati</taxon>
        <taxon>Actinomycetota</taxon>
        <taxon>Actinomycetes</taxon>
        <taxon>Pseudonocardiales</taxon>
        <taxon>Pseudonocardiaceae</taxon>
        <taxon>Lentzea</taxon>
    </lineage>
</organism>
<evidence type="ECO:0000256" key="1">
    <source>
        <dbReference type="SAM" id="MobiDB-lite"/>
    </source>
</evidence>
<proteinExistence type="predicted"/>
<dbReference type="AlphaFoldDB" id="A0A1H9WH86"/>
<evidence type="ECO:0000313" key="2">
    <source>
        <dbReference type="EMBL" id="SES33204.1"/>
    </source>
</evidence>
<reference evidence="3" key="1">
    <citation type="submission" date="2016-10" db="EMBL/GenBank/DDBJ databases">
        <authorList>
            <person name="Varghese N."/>
            <person name="Submissions S."/>
        </authorList>
    </citation>
    <scope>NUCLEOTIDE SEQUENCE [LARGE SCALE GENOMIC DNA]</scope>
    <source>
        <strain evidence="3">CGMCC 4.3525</strain>
    </source>
</reference>
<dbReference type="RefSeq" id="WP_143116484.1">
    <property type="nucleotide sequence ID" value="NZ_FOFR01000034.1"/>
</dbReference>
<feature type="compositionally biased region" description="Low complexity" evidence="1">
    <location>
        <begin position="39"/>
        <end position="60"/>
    </location>
</feature>